<keyword evidence="3" id="KW-0418">Kinase</keyword>
<dbReference type="OrthoDB" id="7642308at2"/>
<dbReference type="PANTHER" id="PTHR32309">
    <property type="entry name" value="TYROSINE-PROTEIN KINASE"/>
    <property type="match status" value="1"/>
</dbReference>
<gene>
    <name evidence="3" type="ORF">TRP8649_00537</name>
</gene>
<keyword evidence="2" id="KW-0812">Transmembrane</keyword>
<keyword evidence="1" id="KW-0175">Coiled coil</keyword>
<keyword evidence="2" id="KW-0472">Membrane</keyword>
<dbReference type="PANTHER" id="PTHR32309:SF31">
    <property type="entry name" value="CAPSULAR EXOPOLYSACCHARIDE FAMILY"/>
    <property type="match status" value="1"/>
</dbReference>
<accession>A0A238J711</accession>
<dbReference type="GO" id="GO:0016301">
    <property type="term" value="F:kinase activity"/>
    <property type="evidence" value="ECO:0007669"/>
    <property type="project" value="UniProtKB-KW"/>
</dbReference>
<dbReference type="EMBL" id="FXXP01000001">
    <property type="protein sequence ID" value="SMX26458.1"/>
    <property type="molecule type" value="Genomic_DNA"/>
</dbReference>
<proteinExistence type="predicted"/>
<dbReference type="EC" id="2.7.10.-" evidence="3"/>
<dbReference type="AlphaFoldDB" id="A0A238J711"/>
<feature type="coiled-coil region" evidence="1">
    <location>
        <begin position="177"/>
        <end position="204"/>
    </location>
</feature>
<evidence type="ECO:0000256" key="1">
    <source>
        <dbReference type="SAM" id="Coils"/>
    </source>
</evidence>
<dbReference type="RefSeq" id="WP_099242301.1">
    <property type="nucleotide sequence ID" value="NZ_FXXP01000001.1"/>
</dbReference>
<keyword evidence="3" id="KW-0808">Transferase</keyword>
<evidence type="ECO:0000313" key="3">
    <source>
        <dbReference type="EMBL" id="SMX26458.1"/>
    </source>
</evidence>
<evidence type="ECO:0000313" key="4">
    <source>
        <dbReference type="Proteomes" id="UP000225972"/>
    </source>
</evidence>
<feature type="transmembrane region" description="Helical" evidence="2">
    <location>
        <begin position="403"/>
        <end position="421"/>
    </location>
</feature>
<protein>
    <submittedName>
        <fullName evidence="3">Putative tyrosine-protein kinase in cps region</fullName>
        <ecNumber evidence="3">2.7.10.-</ecNumber>
    </submittedName>
</protein>
<keyword evidence="2" id="KW-1133">Transmembrane helix</keyword>
<dbReference type="InterPro" id="IPR050445">
    <property type="entry name" value="Bact_polysacc_biosynth/exp"/>
</dbReference>
<sequence>MNQFQSFDEVLSALRRRAYVILAITFVGCMLSLYFALSQVKIYEATAVVQIEDARVPDQLAGATAQAEDAAHRVRLIEQRLMARDNLVRIMEKHNLFSDDPTLAMNERIFMMREAANIAQIINNAQPFAPGANVPSGLLITVRLDNPKKAADLANELMYSVIDQSRDRSVGRARDTLEFFATEEARVKSEIETLEAELADFKSKNSEALPAGQVDLRGQLVTLRESELDLDQQILTLQGTSNRQREEVKDRQIGLLQEQKLLVVERIAQIQRQLAAGPEVERTLNNLERQMTQLQEQYSVITRRKAEAELGQMLEDRQQTDRYEVLETALEPEYPVSRSRKKTAIMGGVAALIFGVAVAFVIELLNPAIRSAAQLERALGIQPVVSIPHVSARKTHGGRGLKIFGFLAAGLAALWAGVQFLGSRVPAVGEFIDRIMQRTARG</sequence>
<evidence type="ECO:0000256" key="2">
    <source>
        <dbReference type="SAM" id="Phobius"/>
    </source>
</evidence>
<organism evidence="3 4">
    <name type="scientific">Pelagimonas phthalicica</name>
    <dbReference type="NCBI Taxonomy" id="1037362"/>
    <lineage>
        <taxon>Bacteria</taxon>
        <taxon>Pseudomonadati</taxon>
        <taxon>Pseudomonadota</taxon>
        <taxon>Alphaproteobacteria</taxon>
        <taxon>Rhodobacterales</taxon>
        <taxon>Roseobacteraceae</taxon>
        <taxon>Pelagimonas</taxon>
    </lineage>
</organism>
<feature type="coiled-coil region" evidence="1">
    <location>
        <begin position="277"/>
        <end position="304"/>
    </location>
</feature>
<dbReference type="Proteomes" id="UP000225972">
    <property type="component" value="Unassembled WGS sequence"/>
</dbReference>
<reference evidence="4" key="1">
    <citation type="submission" date="2017-05" db="EMBL/GenBank/DDBJ databases">
        <authorList>
            <person name="Rodrigo-Torres L."/>
            <person name="Arahal R. D."/>
            <person name="Lucena T."/>
        </authorList>
    </citation>
    <scope>NUCLEOTIDE SEQUENCE [LARGE SCALE GENOMIC DNA]</scope>
    <source>
        <strain evidence="4">CECT 8649</strain>
    </source>
</reference>
<feature type="transmembrane region" description="Helical" evidence="2">
    <location>
        <begin position="18"/>
        <end position="37"/>
    </location>
</feature>
<name>A0A238J711_9RHOB</name>
<keyword evidence="4" id="KW-1185">Reference proteome</keyword>
<feature type="transmembrane region" description="Helical" evidence="2">
    <location>
        <begin position="344"/>
        <end position="365"/>
    </location>
</feature>